<gene>
    <name evidence="2" type="ORF">MNB_SV-8-267</name>
</gene>
<organism evidence="2">
    <name type="scientific">hydrothermal vent metagenome</name>
    <dbReference type="NCBI Taxonomy" id="652676"/>
    <lineage>
        <taxon>unclassified sequences</taxon>
        <taxon>metagenomes</taxon>
        <taxon>ecological metagenomes</taxon>
    </lineage>
</organism>
<dbReference type="SUPFAM" id="SSF55797">
    <property type="entry name" value="PR-1-like"/>
    <property type="match status" value="1"/>
</dbReference>
<reference evidence="2" key="1">
    <citation type="submission" date="2016-10" db="EMBL/GenBank/DDBJ databases">
        <authorList>
            <person name="de Groot N.N."/>
        </authorList>
    </citation>
    <scope>NUCLEOTIDE SEQUENCE</scope>
</reference>
<dbReference type="CDD" id="cd05379">
    <property type="entry name" value="CAP_bacterial"/>
    <property type="match status" value="1"/>
</dbReference>
<dbReference type="AlphaFoldDB" id="A0A1W1C025"/>
<name>A0A1W1C025_9ZZZZ</name>
<evidence type="ECO:0000313" key="2">
    <source>
        <dbReference type="EMBL" id="SFV59198.1"/>
    </source>
</evidence>
<accession>A0A1W1C025</accession>
<dbReference type="PANTHER" id="PTHR31157">
    <property type="entry name" value="SCP DOMAIN-CONTAINING PROTEIN"/>
    <property type="match status" value="1"/>
</dbReference>
<feature type="domain" description="SCP" evidence="1">
    <location>
        <begin position="50"/>
        <end position="170"/>
    </location>
</feature>
<evidence type="ECO:0000259" key="1">
    <source>
        <dbReference type="Pfam" id="PF00188"/>
    </source>
</evidence>
<protein>
    <submittedName>
        <fullName evidence="2">Putative periplasmic protein</fullName>
    </submittedName>
</protein>
<dbReference type="Pfam" id="PF00188">
    <property type="entry name" value="CAP"/>
    <property type="match status" value="1"/>
</dbReference>
<proteinExistence type="predicted"/>
<dbReference type="PANTHER" id="PTHR31157:SF1">
    <property type="entry name" value="SCP DOMAIN-CONTAINING PROTEIN"/>
    <property type="match status" value="1"/>
</dbReference>
<dbReference type="InterPro" id="IPR035940">
    <property type="entry name" value="CAP_sf"/>
</dbReference>
<dbReference type="InterPro" id="IPR014044">
    <property type="entry name" value="CAP_dom"/>
</dbReference>
<dbReference type="EMBL" id="FPHD01000049">
    <property type="protein sequence ID" value="SFV59198.1"/>
    <property type="molecule type" value="Genomic_DNA"/>
</dbReference>
<sequence>MLMKLFVALLFILVFLKVVNPDLSILPKETIERKALPMDVSYETIEAESYLNMIRTGAGMMRLSSNTQLQSAAKAHAYYLVSNNESDHLEIKGHKNFTGEKPVDRTMNAGYLSRVVSENISTDNHNAHQSVDGLFSAIYHRFAFLSPAINEVGVGVMQRESDSDKSAFVYVMGNSDMNALCSGKSFNGTGRYWKSCKDLSHRVRDKAYQQALNYNKQNNPDMILFPYDGQKEVPPAFYAEIPDPLPDHDVSGFPVSVAFNDYYFKHVTLISFDLFDQKDHVVNTYLMDSNNDPNHRFSENQFAIFPLKRLEYNSRYRVLLTYEYNDKIKKVTWYFNTKYIKEKFYIMEKSFDKLTVETKKSYVIYFRPLDTHDVLTDMQFPADVDVQFLDNNTIKLTIMSDKHDDFELSSGTRHLRIIIKT</sequence>
<dbReference type="Gene3D" id="3.40.33.10">
    <property type="entry name" value="CAP"/>
    <property type="match status" value="1"/>
</dbReference>